<feature type="chain" id="PRO_5046608547" description="DUF4349 domain-containing protein" evidence="3">
    <location>
        <begin position="26"/>
        <end position="330"/>
    </location>
</feature>
<keyword evidence="2" id="KW-0812">Transmembrane</keyword>
<feature type="domain" description="DUF4349" evidence="4">
    <location>
        <begin position="75"/>
        <end position="282"/>
    </location>
</feature>
<dbReference type="RefSeq" id="WP_344378385.1">
    <property type="nucleotide sequence ID" value="NZ_BAAAPW010000008.1"/>
</dbReference>
<dbReference type="Proteomes" id="UP001501196">
    <property type="component" value="Unassembled WGS sequence"/>
</dbReference>
<keyword evidence="6" id="KW-1185">Reference proteome</keyword>
<evidence type="ECO:0000256" key="1">
    <source>
        <dbReference type="SAM" id="MobiDB-lite"/>
    </source>
</evidence>
<evidence type="ECO:0000256" key="2">
    <source>
        <dbReference type="SAM" id="Phobius"/>
    </source>
</evidence>
<feature type="compositionally biased region" description="Low complexity" evidence="1">
    <location>
        <begin position="297"/>
        <end position="313"/>
    </location>
</feature>
<feature type="region of interest" description="Disordered" evidence="1">
    <location>
        <begin position="294"/>
        <end position="330"/>
    </location>
</feature>
<organism evidence="5 6">
    <name type="scientific">Agromyces tropicus</name>
    <dbReference type="NCBI Taxonomy" id="555371"/>
    <lineage>
        <taxon>Bacteria</taxon>
        <taxon>Bacillati</taxon>
        <taxon>Actinomycetota</taxon>
        <taxon>Actinomycetes</taxon>
        <taxon>Micrococcales</taxon>
        <taxon>Microbacteriaceae</taxon>
        <taxon>Agromyces</taxon>
    </lineage>
</organism>
<evidence type="ECO:0000259" key="4">
    <source>
        <dbReference type="Pfam" id="PF14257"/>
    </source>
</evidence>
<evidence type="ECO:0000256" key="3">
    <source>
        <dbReference type="SAM" id="SignalP"/>
    </source>
</evidence>
<accession>A0ABN2UXF0</accession>
<evidence type="ECO:0000313" key="6">
    <source>
        <dbReference type="Proteomes" id="UP001501196"/>
    </source>
</evidence>
<keyword evidence="2" id="KW-0472">Membrane</keyword>
<evidence type="ECO:0000313" key="5">
    <source>
        <dbReference type="EMBL" id="GAA2045541.1"/>
    </source>
</evidence>
<name>A0ABN2UXF0_9MICO</name>
<reference evidence="5 6" key="1">
    <citation type="journal article" date="2019" name="Int. J. Syst. Evol. Microbiol.">
        <title>The Global Catalogue of Microorganisms (GCM) 10K type strain sequencing project: providing services to taxonomists for standard genome sequencing and annotation.</title>
        <authorList>
            <consortium name="The Broad Institute Genomics Platform"/>
            <consortium name="The Broad Institute Genome Sequencing Center for Infectious Disease"/>
            <person name="Wu L."/>
            <person name="Ma J."/>
        </authorList>
    </citation>
    <scope>NUCLEOTIDE SEQUENCE [LARGE SCALE GENOMIC DNA]</scope>
    <source>
        <strain evidence="5 6">JCM 15672</strain>
    </source>
</reference>
<dbReference type="EMBL" id="BAAAPW010000008">
    <property type="protein sequence ID" value="GAA2045541.1"/>
    <property type="molecule type" value="Genomic_DNA"/>
</dbReference>
<keyword evidence="2" id="KW-1133">Transmembrane helix</keyword>
<dbReference type="InterPro" id="IPR025645">
    <property type="entry name" value="DUF4349"/>
</dbReference>
<protein>
    <recommendedName>
        <fullName evidence="4">DUF4349 domain-containing protein</fullName>
    </recommendedName>
</protein>
<proteinExistence type="predicted"/>
<dbReference type="PROSITE" id="PS51257">
    <property type="entry name" value="PROKAR_LIPOPROTEIN"/>
    <property type="match status" value="1"/>
</dbReference>
<feature type="signal peptide" evidence="3">
    <location>
        <begin position="1"/>
        <end position="25"/>
    </location>
</feature>
<keyword evidence="3" id="KW-0732">Signal</keyword>
<feature type="compositionally biased region" description="Pro residues" evidence="1">
    <location>
        <begin position="321"/>
        <end position="330"/>
    </location>
</feature>
<feature type="transmembrane region" description="Helical" evidence="2">
    <location>
        <begin position="261"/>
        <end position="289"/>
    </location>
</feature>
<gene>
    <name evidence="5" type="ORF">GCM10009819_36190</name>
</gene>
<feature type="region of interest" description="Disordered" evidence="1">
    <location>
        <begin position="25"/>
        <end position="70"/>
    </location>
</feature>
<dbReference type="Pfam" id="PF14257">
    <property type="entry name" value="DUF4349"/>
    <property type="match status" value="1"/>
</dbReference>
<comment type="caution">
    <text evidence="5">The sequence shown here is derived from an EMBL/GenBank/DDBJ whole genome shotgun (WGS) entry which is preliminary data.</text>
</comment>
<sequence length="330" mass="34051">MTSRRLRFAAVAALSALLLSGCSMAGGSSDSSADGGGVAPQPDIGAEAPADGGVAPRDEQPFTEGEQFGTIDDGRSVITTGWMTITVDDPVARAGEVASIVGRADGRVDSRSETPGTDTQQARATLVVRIPAERFDDVLADLRELGEVDAVQLEASDVTQQKQDLDSRIQSLQTSVDRLRTLLAQADDVSDLIAIESELTTRQAELDSLRTQRDFLADQVDYSTLTVELLSEGLAPEAGPNDFWSGVVAGWNALTGFVSGLLVAVGVLLPWIAVLAVGAAIVVGIVVLATRRRHPGDGSPTAGADGAGAPAPGTREDAAPTPGPEGDPSA</sequence>